<feature type="region of interest" description="Disordered" evidence="1">
    <location>
        <begin position="149"/>
        <end position="233"/>
    </location>
</feature>
<sequence length="233" mass="24462">MLRHLLGLLAGIALAPVLWVGLAWSSETFPRIVEGDVGFATVSSVVVLCLLGGLGAYLVASRRSPMVAASSGVLLSALCLWPVLSRESLDSALSWLNDASFLYPNGTGLVVALPLGVLLAGSAFLPTRWRAADDLGPLPGTRVVASANRDRYRSAPMEEADGSGPEVSDGGPWNDGGPVGDTVPDVPPPASPRRGLDDPNKTTTPFRRGGSGAVWTPLDDDSEHTRILDDDRR</sequence>
<dbReference type="GeneID" id="91391759"/>
<feature type="transmembrane region" description="Helical" evidence="2">
    <location>
        <begin position="66"/>
        <end position="84"/>
    </location>
</feature>
<feature type="compositionally biased region" description="Basic and acidic residues" evidence="1">
    <location>
        <begin position="223"/>
        <end position="233"/>
    </location>
</feature>
<dbReference type="EMBL" id="WWHY01000001">
    <property type="protein sequence ID" value="MYR32102.1"/>
    <property type="molecule type" value="Genomic_DNA"/>
</dbReference>
<organism evidence="3 4">
    <name type="scientific">Nocardiopsis alba</name>
    <dbReference type="NCBI Taxonomy" id="53437"/>
    <lineage>
        <taxon>Bacteria</taxon>
        <taxon>Bacillati</taxon>
        <taxon>Actinomycetota</taxon>
        <taxon>Actinomycetes</taxon>
        <taxon>Streptosporangiales</taxon>
        <taxon>Nocardiopsidaceae</taxon>
        <taxon>Nocardiopsis</taxon>
    </lineage>
</organism>
<dbReference type="RefSeq" id="WP_042283133.1">
    <property type="nucleotide sequence ID" value="NZ_BAZE01000005.1"/>
</dbReference>
<feature type="transmembrane region" description="Helical" evidence="2">
    <location>
        <begin position="104"/>
        <end position="125"/>
    </location>
</feature>
<gene>
    <name evidence="3" type="ORF">GTW20_07400</name>
</gene>
<keyword evidence="2" id="KW-1133">Transmembrane helix</keyword>
<accession>A0A7K2IQ54</accession>
<keyword evidence="2" id="KW-0812">Transmembrane</keyword>
<feature type="transmembrane region" description="Helical" evidence="2">
    <location>
        <begin position="39"/>
        <end position="59"/>
    </location>
</feature>
<evidence type="ECO:0000256" key="2">
    <source>
        <dbReference type="SAM" id="Phobius"/>
    </source>
</evidence>
<evidence type="ECO:0000313" key="3">
    <source>
        <dbReference type="EMBL" id="MYR32102.1"/>
    </source>
</evidence>
<reference evidence="3 4" key="1">
    <citation type="journal article" date="2019" name="Nat. Commun.">
        <title>The antimicrobial potential of Streptomyces from insect microbiomes.</title>
        <authorList>
            <person name="Chevrette M.G."/>
            <person name="Carlson C.M."/>
            <person name="Ortega H.E."/>
            <person name="Thomas C."/>
            <person name="Ananiev G.E."/>
            <person name="Barns K.J."/>
            <person name="Book A.J."/>
            <person name="Cagnazzo J."/>
            <person name="Carlos C."/>
            <person name="Flanigan W."/>
            <person name="Grubbs K.J."/>
            <person name="Horn H.A."/>
            <person name="Hoffmann F.M."/>
            <person name="Klassen J.L."/>
            <person name="Knack J.J."/>
            <person name="Lewin G.R."/>
            <person name="McDonald B.R."/>
            <person name="Muller L."/>
            <person name="Melo W.G.P."/>
            <person name="Pinto-Tomas A.A."/>
            <person name="Schmitz A."/>
            <person name="Wendt-Pienkowski E."/>
            <person name="Wildman S."/>
            <person name="Zhao M."/>
            <person name="Zhang F."/>
            <person name="Bugni T.S."/>
            <person name="Andes D.R."/>
            <person name="Pupo M.T."/>
            <person name="Currie C.R."/>
        </authorList>
    </citation>
    <scope>NUCLEOTIDE SEQUENCE [LARGE SCALE GENOMIC DNA]</scope>
    <source>
        <strain evidence="3 4">SID5840</strain>
    </source>
</reference>
<dbReference type="AlphaFoldDB" id="A0A7K2IQ54"/>
<proteinExistence type="predicted"/>
<dbReference type="Proteomes" id="UP000467124">
    <property type="component" value="Unassembled WGS sequence"/>
</dbReference>
<evidence type="ECO:0000256" key="1">
    <source>
        <dbReference type="SAM" id="MobiDB-lite"/>
    </source>
</evidence>
<protein>
    <submittedName>
        <fullName evidence="3">YIP1 family protein</fullName>
    </submittedName>
</protein>
<evidence type="ECO:0000313" key="4">
    <source>
        <dbReference type="Proteomes" id="UP000467124"/>
    </source>
</evidence>
<name>A0A7K2IQ54_9ACTN</name>
<comment type="caution">
    <text evidence="3">The sequence shown here is derived from an EMBL/GenBank/DDBJ whole genome shotgun (WGS) entry which is preliminary data.</text>
</comment>
<keyword evidence="2" id="KW-0472">Membrane</keyword>